<dbReference type="OrthoDB" id="7466416at2759"/>
<evidence type="ECO:0000313" key="2">
    <source>
        <dbReference type="EMBL" id="CAH0725578.1"/>
    </source>
</evidence>
<feature type="compositionally biased region" description="Polar residues" evidence="1">
    <location>
        <begin position="36"/>
        <end position="46"/>
    </location>
</feature>
<gene>
    <name evidence="2" type="ORF">BINO364_LOCUS11148</name>
</gene>
<proteinExistence type="predicted"/>
<organism evidence="2 3">
    <name type="scientific">Brenthis ino</name>
    <name type="common">lesser marbled fritillary</name>
    <dbReference type="NCBI Taxonomy" id="405034"/>
    <lineage>
        <taxon>Eukaryota</taxon>
        <taxon>Metazoa</taxon>
        <taxon>Ecdysozoa</taxon>
        <taxon>Arthropoda</taxon>
        <taxon>Hexapoda</taxon>
        <taxon>Insecta</taxon>
        <taxon>Pterygota</taxon>
        <taxon>Neoptera</taxon>
        <taxon>Endopterygota</taxon>
        <taxon>Lepidoptera</taxon>
        <taxon>Glossata</taxon>
        <taxon>Ditrysia</taxon>
        <taxon>Papilionoidea</taxon>
        <taxon>Nymphalidae</taxon>
        <taxon>Heliconiinae</taxon>
        <taxon>Argynnini</taxon>
        <taxon>Brenthis</taxon>
    </lineage>
</organism>
<feature type="compositionally biased region" description="Polar residues" evidence="1">
    <location>
        <begin position="110"/>
        <end position="122"/>
    </location>
</feature>
<feature type="region of interest" description="Disordered" evidence="1">
    <location>
        <begin position="1"/>
        <end position="133"/>
    </location>
</feature>
<keyword evidence="3" id="KW-1185">Reference proteome</keyword>
<dbReference type="Proteomes" id="UP000838878">
    <property type="component" value="Chromosome 5"/>
</dbReference>
<evidence type="ECO:0000256" key="1">
    <source>
        <dbReference type="SAM" id="MobiDB-lite"/>
    </source>
</evidence>
<sequence length="165" mass="18802">MGKRSKGESQNSDNKRSKRIKGLQNQDHLKDDTATIEISDNVQRANNKPKKIIFDDDGQPATSKPDVDTTKSVKDKNMKKSISINKKHNKNNKIIFEDSDDQPSPVAANNIVSRQSTGQPNQNEDEPKDEDIDKFCDEVDEEDNVQYENWVKLIEEKLTSNKKKS</sequence>
<protein>
    <submittedName>
        <fullName evidence="2">Uncharacterized protein</fullName>
    </submittedName>
</protein>
<evidence type="ECO:0000313" key="3">
    <source>
        <dbReference type="Proteomes" id="UP000838878"/>
    </source>
</evidence>
<dbReference type="AlphaFoldDB" id="A0A8J9VMA6"/>
<accession>A0A8J9VMA6</accession>
<feature type="compositionally biased region" description="Basic and acidic residues" evidence="1">
    <location>
        <begin position="65"/>
        <end position="78"/>
    </location>
</feature>
<name>A0A8J9VMA6_9NEOP</name>
<reference evidence="2" key="1">
    <citation type="submission" date="2021-12" db="EMBL/GenBank/DDBJ databases">
        <authorList>
            <person name="Martin H S."/>
        </authorList>
    </citation>
    <scope>NUCLEOTIDE SEQUENCE</scope>
</reference>
<dbReference type="EMBL" id="OV170225">
    <property type="protein sequence ID" value="CAH0725578.1"/>
    <property type="molecule type" value="Genomic_DNA"/>
</dbReference>
<feature type="non-terminal residue" evidence="2">
    <location>
        <position position="165"/>
    </location>
</feature>